<dbReference type="AlphaFoldDB" id="A0A7H8T8U2"/>
<organism evidence="1 2">
    <name type="scientific">Streptomyces chartreusis</name>
    <dbReference type="NCBI Taxonomy" id="1969"/>
    <lineage>
        <taxon>Bacteria</taxon>
        <taxon>Bacillati</taxon>
        <taxon>Actinomycetota</taxon>
        <taxon>Actinomycetes</taxon>
        <taxon>Kitasatosporales</taxon>
        <taxon>Streptomycetaceae</taxon>
        <taxon>Streptomyces</taxon>
    </lineage>
</organism>
<gene>
    <name evidence="1" type="ORF">HUT05_22570</name>
</gene>
<dbReference type="EMBL" id="CP056041">
    <property type="protein sequence ID" value="QKZ19901.1"/>
    <property type="molecule type" value="Genomic_DNA"/>
</dbReference>
<name>A0A7H8T8U2_STRCX</name>
<accession>A0A7H8T8U2</accession>
<dbReference type="InterPro" id="IPR007806">
    <property type="entry name" value="SpdB"/>
</dbReference>
<protein>
    <submittedName>
        <fullName evidence="1">Mobile element transfer</fullName>
    </submittedName>
</protein>
<proteinExistence type="predicted"/>
<evidence type="ECO:0000313" key="2">
    <source>
        <dbReference type="Proteomes" id="UP000509418"/>
    </source>
</evidence>
<dbReference type="Pfam" id="PF05122">
    <property type="entry name" value="SpdB"/>
    <property type="match status" value="1"/>
</dbReference>
<reference evidence="1 2" key="1">
    <citation type="submission" date="2020-06" db="EMBL/GenBank/DDBJ databases">
        <title>Genome mining for natural products.</title>
        <authorList>
            <person name="Zhang B."/>
            <person name="Shi J."/>
            <person name="Ge H."/>
        </authorList>
    </citation>
    <scope>NUCLEOTIDE SEQUENCE [LARGE SCALE GENOMIC DNA]</scope>
    <source>
        <strain evidence="1 2">NA02069</strain>
    </source>
</reference>
<sequence>MGFLFQRLVRYGPVEIGRALTRDGEKGFIASCTADQCGWSAEYSSYGAVCIAAKGHHCRIKSKYENRGS</sequence>
<keyword evidence="2" id="KW-1185">Reference proteome</keyword>
<evidence type="ECO:0000313" key="1">
    <source>
        <dbReference type="EMBL" id="QKZ19901.1"/>
    </source>
</evidence>
<dbReference type="RefSeq" id="WP_176576120.1">
    <property type="nucleotide sequence ID" value="NZ_CBDRGH010000055.1"/>
</dbReference>
<dbReference type="Proteomes" id="UP000509418">
    <property type="component" value="Chromosome"/>
</dbReference>